<feature type="non-terminal residue" evidence="4">
    <location>
        <position position="1"/>
    </location>
</feature>
<evidence type="ECO:0000259" key="3">
    <source>
        <dbReference type="Pfam" id="PF13439"/>
    </source>
</evidence>
<dbReference type="STRING" id="1798370.A2Z00_00515"/>
<dbReference type="InterPro" id="IPR050194">
    <property type="entry name" value="Glycosyltransferase_grp1"/>
</dbReference>
<keyword evidence="1" id="KW-0472">Membrane</keyword>
<evidence type="ECO:0000313" key="5">
    <source>
        <dbReference type="Proteomes" id="UP000177268"/>
    </source>
</evidence>
<protein>
    <recommendedName>
        <fullName evidence="6">Glycosyl transferase family 1 domain-containing protein</fullName>
    </recommendedName>
</protein>
<dbReference type="CDD" id="cd03801">
    <property type="entry name" value="GT4_PimA-like"/>
    <property type="match status" value="1"/>
</dbReference>
<keyword evidence="1" id="KW-0812">Transmembrane</keyword>
<accession>A0A1F5ZG29</accession>
<dbReference type="Pfam" id="PF00534">
    <property type="entry name" value="Glycos_transf_1"/>
    <property type="match status" value="1"/>
</dbReference>
<evidence type="ECO:0000256" key="1">
    <source>
        <dbReference type="SAM" id="Phobius"/>
    </source>
</evidence>
<evidence type="ECO:0000313" key="4">
    <source>
        <dbReference type="EMBL" id="OGG11400.1"/>
    </source>
</evidence>
<feature type="domain" description="Glycosyltransferase subfamily 4-like N-terminal" evidence="3">
    <location>
        <begin position="135"/>
        <end position="296"/>
    </location>
</feature>
<name>A0A1F5ZG29_9BACT</name>
<dbReference type="PANTHER" id="PTHR45947">
    <property type="entry name" value="SULFOQUINOVOSYL TRANSFERASE SQD2"/>
    <property type="match status" value="1"/>
</dbReference>
<dbReference type="InterPro" id="IPR001296">
    <property type="entry name" value="Glyco_trans_1"/>
</dbReference>
<comment type="caution">
    <text evidence="4">The sequence shown here is derived from an EMBL/GenBank/DDBJ whole genome shotgun (WGS) entry which is preliminary data.</text>
</comment>
<evidence type="ECO:0008006" key="6">
    <source>
        <dbReference type="Google" id="ProtNLM"/>
    </source>
</evidence>
<feature type="transmembrane region" description="Helical" evidence="1">
    <location>
        <begin position="40"/>
        <end position="61"/>
    </location>
</feature>
<dbReference type="GO" id="GO:0016757">
    <property type="term" value="F:glycosyltransferase activity"/>
    <property type="evidence" value="ECO:0007669"/>
    <property type="project" value="InterPro"/>
</dbReference>
<reference evidence="4 5" key="1">
    <citation type="journal article" date="2016" name="Nat. Commun.">
        <title>Thousands of microbial genomes shed light on interconnected biogeochemical processes in an aquifer system.</title>
        <authorList>
            <person name="Anantharaman K."/>
            <person name="Brown C.T."/>
            <person name="Hug L.A."/>
            <person name="Sharon I."/>
            <person name="Castelle C.J."/>
            <person name="Probst A.J."/>
            <person name="Thomas B.C."/>
            <person name="Singh A."/>
            <person name="Wilkins M.J."/>
            <person name="Karaoz U."/>
            <person name="Brodie E.L."/>
            <person name="Williams K.H."/>
            <person name="Hubbard S.S."/>
            <person name="Banfield J.F."/>
        </authorList>
    </citation>
    <scope>NUCLEOTIDE SEQUENCE [LARGE SCALE GENOMIC DNA]</scope>
</reference>
<dbReference type="EMBL" id="MFIZ01000030">
    <property type="protein sequence ID" value="OGG11400.1"/>
    <property type="molecule type" value="Genomic_DNA"/>
</dbReference>
<feature type="transmembrane region" description="Helical" evidence="1">
    <location>
        <begin position="14"/>
        <end position="33"/>
    </location>
</feature>
<evidence type="ECO:0000259" key="2">
    <source>
        <dbReference type="Pfam" id="PF00534"/>
    </source>
</evidence>
<dbReference type="PANTHER" id="PTHR45947:SF3">
    <property type="entry name" value="SULFOQUINOVOSYL TRANSFERASE SQD2"/>
    <property type="match status" value="1"/>
</dbReference>
<dbReference type="Gene3D" id="3.40.50.2000">
    <property type="entry name" value="Glycogen Phosphorylase B"/>
    <property type="match status" value="2"/>
</dbReference>
<feature type="domain" description="Glycosyl transferase family 1" evidence="2">
    <location>
        <begin position="298"/>
        <end position="461"/>
    </location>
</feature>
<feature type="transmembrane region" description="Helical" evidence="1">
    <location>
        <begin position="67"/>
        <end position="88"/>
    </location>
</feature>
<dbReference type="Pfam" id="PF13439">
    <property type="entry name" value="Glyco_transf_4"/>
    <property type="match status" value="1"/>
</dbReference>
<dbReference type="InterPro" id="IPR028098">
    <property type="entry name" value="Glyco_trans_4-like_N"/>
</dbReference>
<keyword evidence="1" id="KW-1133">Transmembrane helix</keyword>
<dbReference type="Proteomes" id="UP000177268">
    <property type="component" value="Unassembled WGS sequence"/>
</dbReference>
<dbReference type="SUPFAM" id="SSF53756">
    <property type="entry name" value="UDP-Glycosyltransferase/glycogen phosphorylase"/>
    <property type="match status" value="1"/>
</dbReference>
<dbReference type="AlphaFoldDB" id="A0A1F5ZG29"/>
<proteinExistence type="predicted"/>
<sequence>LLFGKNIASVVGELPLYTLAMVLFTVASGIVSYHQIRKEYIFPVVGFLLTIAQVTGLVLFHNSLSQVVVVMFGSALLQLIVMTLLHIFREQIRVLIVNTMDFLGLFSRITALPFAPQKLRILIFNWRDTNHVWGGGAEAYIHELAKQWIHMGHSVTLFCGNDGKTPRNQVVDGVRVIRRGGFYTVYVWAFLYYMVRFRGKYDVVVDSENGIPFFTPLYVKEPIFLLIHHVHQDVFRIHLTFPLRQIATFIESTLMPKAYRNNTVITVSESSKKEILRHNLAREEHIRVVTPGVNIELFEKREKTEYPSVLYLGRLKAYKNIDVAIRAFANVYRAYPDAKLVIAGEGEHMSELKKTAGALNLNGSVRFTGRVTEKEKLALLATSWVAVQPSSFEGWSLAVLEANACGTPVIASDVYGLRDSVVNNQTGLLVPPRNDHALAESMELLIANHALRKKFSVEAHEWSRSFSWEKSAQDFIEYITGILQQQKKPIVTQKDRLSLAEAKNI</sequence>
<organism evidence="4 5">
    <name type="scientific">Candidatus Gottesmanbacteria bacterium RBG_13_45_10</name>
    <dbReference type="NCBI Taxonomy" id="1798370"/>
    <lineage>
        <taxon>Bacteria</taxon>
        <taxon>Candidatus Gottesmaniibacteriota</taxon>
    </lineage>
</organism>
<gene>
    <name evidence="4" type="ORF">A2Z00_00515</name>
</gene>